<protein>
    <submittedName>
        <fullName evidence="1">Uncharacterized protein</fullName>
    </submittedName>
</protein>
<dbReference type="EMBL" id="LJOW01000020">
    <property type="protein sequence ID" value="OBQ44524.1"/>
    <property type="molecule type" value="Genomic_DNA"/>
</dbReference>
<gene>
    <name evidence="1" type="ORF">AN484_06455</name>
</gene>
<evidence type="ECO:0000313" key="2">
    <source>
        <dbReference type="Proteomes" id="UP000092093"/>
    </source>
</evidence>
<name>A0A1B7X595_APHFL</name>
<reference evidence="1 2" key="1">
    <citation type="submission" date="2015-09" db="EMBL/GenBank/DDBJ databases">
        <title>Aphanizomenon flos-aquae WA102.</title>
        <authorList>
            <person name="Driscoll C."/>
        </authorList>
    </citation>
    <scope>NUCLEOTIDE SEQUENCE [LARGE SCALE GENOMIC DNA]</scope>
    <source>
        <strain evidence="1">WA102</strain>
    </source>
</reference>
<proteinExistence type="predicted"/>
<evidence type="ECO:0000313" key="1">
    <source>
        <dbReference type="EMBL" id="OBQ44524.1"/>
    </source>
</evidence>
<dbReference type="Proteomes" id="UP000092093">
    <property type="component" value="Unassembled WGS sequence"/>
</dbReference>
<comment type="caution">
    <text evidence="1">The sequence shown here is derived from an EMBL/GenBank/DDBJ whole genome shotgun (WGS) entry which is preliminary data.</text>
</comment>
<sequence length="132" mass="15435">MAMYYASLNPRMDWEVVNTPCHQLSHERLTSFGSGGASTRMSKQHTTTTNSTLIKMETTLLKRGDLSPCGTKKFWAYQAELSKKTGERRQRWVPVEKFESYRRDCIEKQALCLARLDYKRMQEARSKHLNIR</sequence>
<organism evidence="1 2">
    <name type="scientific">Aphanizomenon flos-aquae WA102</name>
    <dbReference type="NCBI Taxonomy" id="1710896"/>
    <lineage>
        <taxon>Bacteria</taxon>
        <taxon>Bacillati</taxon>
        <taxon>Cyanobacteriota</taxon>
        <taxon>Cyanophyceae</taxon>
        <taxon>Nostocales</taxon>
        <taxon>Aphanizomenonaceae</taxon>
        <taxon>Aphanizomenon</taxon>
    </lineage>
</organism>
<accession>A0A1B7X595</accession>
<dbReference type="AlphaFoldDB" id="A0A1B7X595"/>